<keyword evidence="2" id="KW-0732">Signal</keyword>
<dbReference type="GeneID" id="118271449"/>
<dbReference type="Proteomes" id="UP000829999">
    <property type="component" value="Chromosome 9"/>
</dbReference>
<feature type="signal peptide" evidence="2">
    <location>
        <begin position="1"/>
        <end position="22"/>
    </location>
</feature>
<gene>
    <name evidence="4" type="primary">LOC118271449</name>
</gene>
<feature type="chain" id="PRO_5040119530" evidence="2">
    <location>
        <begin position="23"/>
        <end position="232"/>
    </location>
</feature>
<keyword evidence="3" id="KW-1185">Reference proteome</keyword>
<organism evidence="3 4">
    <name type="scientific">Spodoptera frugiperda</name>
    <name type="common">Fall armyworm</name>
    <dbReference type="NCBI Taxonomy" id="7108"/>
    <lineage>
        <taxon>Eukaryota</taxon>
        <taxon>Metazoa</taxon>
        <taxon>Ecdysozoa</taxon>
        <taxon>Arthropoda</taxon>
        <taxon>Hexapoda</taxon>
        <taxon>Insecta</taxon>
        <taxon>Pterygota</taxon>
        <taxon>Neoptera</taxon>
        <taxon>Endopterygota</taxon>
        <taxon>Lepidoptera</taxon>
        <taxon>Glossata</taxon>
        <taxon>Ditrysia</taxon>
        <taxon>Noctuoidea</taxon>
        <taxon>Noctuidae</taxon>
        <taxon>Amphipyrinae</taxon>
        <taxon>Spodoptera</taxon>
    </lineage>
</organism>
<evidence type="ECO:0000313" key="4">
    <source>
        <dbReference type="RefSeq" id="XP_050551797.1"/>
    </source>
</evidence>
<proteinExistence type="predicted"/>
<dbReference type="AlphaFoldDB" id="A0A9R0DQL8"/>
<evidence type="ECO:0000313" key="3">
    <source>
        <dbReference type="Proteomes" id="UP000829999"/>
    </source>
</evidence>
<evidence type="ECO:0000256" key="2">
    <source>
        <dbReference type="SAM" id="SignalP"/>
    </source>
</evidence>
<dbReference type="RefSeq" id="XP_050551797.1">
    <property type="nucleotide sequence ID" value="XM_050695840.1"/>
</dbReference>
<reference evidence="4" key="1">
    <citation type="submission" date="2025-08" db="UniProtKB">
        <authorList>
            <consortium name="RefSeq"/>
        </authorList>
    </citation>
    <scope>IDENTIFICATION</scope>
    <source>
        <tissue evidence="4">Whole larval tissue</tissue>
    </source>
</reference>
<evidence type="ECO:0000256" key="1">
    <source>
        <dbReference type="SAM" id="MobiDB-lite"/>
    </source>
</evidence>
<feature type="compositionally biased region" description="Pro residues" evidence="1">
    <location>
        <begin position="102"/>
        <end position="117"/>
    </location>
</feature>
<accession>A0A9R0DQL8</accession>
<name>A0A9R0DQL8_SPOFR</name>
<dbReference type="OrthoDB" id="7481309at2759"/>
<feature type="region of interest" description="Disordered" evidence="1">
    <location>
        <begin position="98"/>
        <end position="125"/>
    </location>
</feature>
<protein>
    <submittedName>
        <fullName evidence="4">Uncharacterized protein LOC118271449 isoform X1</fullName>
    </submittedName>
</protein>
<sequence>MCHSAVIAVIVLVGDTTRIVAAAAEADAWTTMMVSAEPSRSNEIANDHVIMQILTDPIVPQSVTNGDTTDDVQGNAYNGFYSSTVNFNDIYSNNLVVLGEDPAPPPAPAPVPEPAPPSTEKEEDSFQLKNLPAEYVEFRPQTQAVSPATLPPAIYILNSTYILNINTTESSSTSTTITTEVTEEPAENSVKVIPIKKDYQRGILDLLFPAARVKTFKTVFDTFRHLMSHTFR</sequence>